<keyword evidence="1" id="KW-0472">Membrane</keyword>
<dbReference type="RefSeq" id="WP_163241393.1">
    <property type="nucleotide sequence ID" value="NZ_CP082780.1"/>
</dbReference>
<dbReference type="Proteomes" id="UP000472971">
    <property type="component" value="Unassembled WGS sequence"/>
</dbReference>
<feature type="transmembrane region" description="Helical" evidence="1">
    <location>
        <begin position="67"/>
        <end position="89"/>
    </location>
</feature>
<accession>A0A6B3VVW4</accession>
<dbReference type="Gene3D" id="1.10.1760.20">
    <property type="match status" value="1"/>
</dbReference>
<feature type="transmembrane region" description="Helical" evidence="1">
    <location>
        <begin position="96"/>
        <end position="122"/>
    </location>
</feature>
<dbReference type="NCBIfam" id="TIGR02359">
    <property type="entry name" value="thiW"/>
    <property type="match status" value="1"/>
</dbReference>
<reference evidence="3 4" key="1">
    <citation type="submission" date="2020-02" db="EMBL/GenBank/DDBJ databases">
        <title>Bacillus aquiflavi sp. nov., isolated from yellow water of strong flavor Chinese baijiu in Yibin region of China.</title>
        <authorList>
            <person name="Xie J."/>
        </authorList>
    </citation>
    <scope>NUCLEOTIDE SEQUENCE [LARGE SCALE GENOMIC DNA]</scope>
    <source>
        <strain evidence="3 4">3H-10</strain>
    </source>
</reference>
<sequence length="168" mass="17729">MFSTRKLTLTAMFTAVGTITSHLVFIPVGFAKIFPVQHFLNVLSAVMLGPFYAVLQASSVSLLRNLMGTGSLFAFPGSMIGAFLAAIVYQKVKKPGAAAIGEVVGTGIFGAMMSFPLSALILGQDVALFGFVPSFLVSSFTGGILGYCLLKVLINHNAFVTITGRLEK</sequence>
<feature type="transmembrane region" description="Helical" evidence="1">
    <location>
        <begin position="128"/>
        <end position="150"/>
    </location>
</feature>
<keyword evidence="4" id="KW-1185">Reference proteome</keyword>
<dbReference type="EMBL" id="JAAIWN010000011">
    <property type="protein sequence ID" value="NEY81142.1"/>
    <property type="molecule type" value="Genomic_DNA"/>
</dbReference>
<evidence type="ECO:0000256" key="1">
    <source>
        <dbReference type="SAM" id="Phobius"/>
    </source>
</evidence>
<organism evidence="3 4">
    <name type="scientific">Bacillus aquiflavi</name>
    <dbReference type="NCBI Taxonomy" id="2672567"/>
    <lineage>
        <taxon>Bacteria</taxon>
        <taxon>Bacillati</taxon>
        <taxon>Bacillota</taxon>
        <taxon>Bacilli</taxon>
        <taxon>Bacillales</taxon>
        <taxon>Bacillaceae</taxon>
        <taxon>Bacillus</taxon>
    </lineage>
</organism>
<proteinExistence type="predicted"/>
<dbReference type="InterPro" id="IPR012652">
    <property type="entry name" value="ThiW"/>
</dbReference>
<evidence type="ECO:0000313" key="2">
    <source>
        <dbReference type="EMBL" id="MBA4536775.1"/>
    </source>
</evidence>
<dbReference type="Proteomes" id="UP000570010">
    <property type="component" value="Unassembled WGS sequence"/>
</dbReference>
<feature type="transmembrane region" description="Helical" evidence="1">
    <location>
        <begin position="38"/>
        <end position="55"/>
    </location>
</feature>
<name>A0A6B3VVW4_9BACI</name>
<dbReference type="EMBL" id="JACEIO010000011">
    <property type="protein sequence ID" value="MBA4536775.1"/>
    <property type="molecule type" value="Genomic_DNA"/>
</dbReference>
<evidence type="ECO:0000313" key="5">
    <source>
        <dbReference type="Proteomes" id="UP000570010"/>
    </source>
</evidence>
<evidence type="ECO:0000313" key="3">
    <source>
        <dbReference type="EMBL" id="NEY81142.1"/>
    </source>
</evidence>
<gene>
    <name evidence="3" type="primary">thiW</name>
    <name evidence="3" type="ORF">G4D64_06320</name>
    <name evidence="2" type="ORF">H1Z61_06355</name>
</gene>
<evidence type="ECO:0000313" key="4">
    <source>
        <dbReference type="Proteomes" id="UP000472971"/>
    </source>
</evidence>
<keyword evidence="1" id="KW-1133">Transmembrane helix</keyword>
<dbReference type="AlphaFoldDB" id="A0A6B3VVW4"/>
<dbReference type="PIRSF" id="PIRSF024534">
    <property type="entry name" value="ThiW"/>
    <property type="match status" value="1"/>
</dbReference>
<dbReference type="Pfam" id="PF09512">
    <property type="entry name" value="ThiW"/>
    <property type="match status" value="1"/>
</dbReference>
<comment type="caution">
    <text evidence="3">The sequence shown here is derived from an EMBL/GenBank/DDBJ whole genome shotgun (WGS) entry which is preliminary data.</text>
</comment>
<reference evidence="2 5" key="2">
    <citation type="submission" date="2020-07" db="EMBL/GenBank/DDBJ databases">
        <authorList>
            <person name="Feng H."/>
        </authorList>
    </citation>
    <scope>NUCLEOTIDE SEQUENCE [LARGE SCALE GENOMIC DNA]</scope>
    <source>
        <strain evidence="5">s-12</strain>
        <strain evidence="2">S-12</strain>
    </source>
</reference>
<feature type="transmembrane region" description="Helical" evidence="1">
    <location>
        <begin position="12"/>
        <end position="31"/>
    </location>
</feature>
<keyword evidence="1" id="KW-0812">Transmembrane</keyword>
<protein>
    <submittedName>
        <fullName evidence="3">Energy coupling factor transporter S component ThiW</fullName>
    </submittedName>
</protein>